<dbReference type="AlphaFoldDB" id="A0A167QLA9"/>
<dbReference type="PROSITE" id="PS00191">
    <property type="entry name" value="CYTOCHROME_B5_1"/>
    <property type="match status" value="1"/>
</dbReference>
<dbReference type="PROSITE" id="PS00557">
    <property type="entry name" value="FMN_HYDROXY_ACID_DH_1"/>
    <property type="match status" value="1"/>
</dbReference>
<dbReference type="Pfam" id="PF01070">
    <property type="entry name" value="FMN_dh"/>
    <property type="match status" value="1"/>
</dbReference>
<dbReference type="GO" id="GO:0020037">
    <property type="term" value="F:heme binding"/>
    <property type="evidence" value="ECO:0007669"/>
    <property type="project" value="InterPro"/>
</dbReference>
<protein>
    <recommendedName>
        <fullName evidence="16">L-lactate dehydrogenase (cytochrome)</fullName>
        <ecNumber evidence="15">1.1.2.3</ecNumber>
    </recommendedName>
</protein>
<dbReference type="STRING" id="1330018.A0A167QLA9"/>
<evidence type="ECO:0000256" key="9">
    <source>
        <dbReference type="ARBA" id="ARBA00023002"/>
    </source>
</evidence>
<evidence type="ECO:0000256" key="13">
    <source>
        <dbReference type="ARBA" id="ARBA00061137"/>
    </source>
</evidence>
<organism evidence="19 20">
    <name type="scientific">Calocera viscosa (strain TUFC12733)</name>
    <dbReference type="NCBI Taxonomy" id="1330018"/>
    <lineage>
        <taxon>Eukaryota</taxon>
        <taxon>Fungi</taxon>
        <taxon>Dikarya</taxon>
        <taxon>Basidiomycota</taxon>
        <taxon>Agaricomycotina</taxon>
        <taxon>Dacrymycetes</taxon>
        <taxon>Dacrymycetales</taxon>
        <taxon>Dacrymycetaceae</taxon>
        <taxon>Calocera</taxon>
    </lineage>
</organism>
<dbReference type="OrthoDB" id="1925334at2759"/>
<evidence type="ECO:0000256" key="10">
    <source>
        <dbReference type="ARBA" id="ARBA00023004"/>
    </source>
</evidence>
<dbReference type="InterPro" id="IPR037396">
    <property type="entry name" value="FMN_HAD"/>
</dbReference>
<evidence type="ECO:0000256" key="7">
    <source>
        <dbReference type="ARBA" id="ARBA00022643"/>
    </source>
</evidence>
<evidence type="ECO:0000256" key="6">
    <source>
        <dbReference type="ARBA" id="ARBA00022630"/>
    </source>
</evidence>
<dbReference type="EMBL" id="KV417270">
    <property type="protein sequence ID" value="KZP00040.1"/>
    <property type="molecule type" value="Genomic_DNA"/>
</dbReference>
<evidence type="ECO:0000256" key="1">
    <source>
        <dbReference type="ARBA" id="ARBA00001917"/>
    </source>
</evidence>
<dbReference type="GO" id="GO:0005758">
    <property type="term" value="C:mitochondrial intermembrane space"/>
    <property type="evidence" value="ECO:0007669"/>
    <property type="project" value="UniProtKB-SubCell"/>
</dbReference>
<evidence type="ECO:0000313" key="19">
    <source>
        <dbReference type="EMBL" id="KZP00040.1"/>
    </source>
</evidence>
<dbReference type="InterPro" id="IPR013785">
    <property type="entry name" value="Aldolase_TIM"/>
</dbReference>
<comment type="similarity">
    <text evidence="14">In the N-terminal section; belongs to the cytochrome b5 family.</text>
</comment>
<dbReference type="InterPro" id="IPR037458">
    <property type="entry name" value="L-MDH/L-LDH_FMN-bd"/>
</dbReference>
<evidence type="ECO:0000256" key="12">
    <source>
        <dbReference type="ARBA" id="ARBA00052399"/>
    </source>
</evidence>
<dbReference type="SUPFAM" id="SSF51395">
    <property type="entry name" value="FMN-linked oxidoreductases"/>
    <property type="match status" value="1"/>
</dbReference>
<dbReference type="Gene3D" id="3.10.120.10">
    <property type="entry name" value="Cytochrome b5-like heme/steroid binding domain"/>
    <property type="match status" value="1"/>
</dbReference>
<dbReference type="GO" id="GO:0046872">
    <property type="term" value="F:metal ion binding"/>
    <property type="evidence" value="ECO:0007669"/>
    <property type="project" value="UniProtKB-KW"/>
</dbReference>
<comment type="catalytic activity">
    <reaction evidence="12">
        <text>(S)-lactate + 2 Fe(III)-[cytochrome c] = 2 Fe(II)-[cytochrome c] + pyruvate + 2 H(+)</text>
        <dbReference type="Rhea" id="RHEA:19909"/>
        <dbReference type="Rhea" id="RHEA-COMP:10350"/>
        <dbReference type="Rhea" id="RHEA-COMP:14399"/>
        <dbReference type="ChEBI" id="CHEBI:15361"/>
        <dbReference type="ChEBI" id="CHEBI:15378"/>
        <dbReference type="ChEBI" id="CHEBI:16651"/>
        <dbReference type="ChEBI" id="CHEBI:29033"/>
        <dbReference type="ChEBI" id="CHEBI:29034"/>
        <dbReference type="EC" id="1.1.2.3"/>
    </reaction>
    <physiologicalReaction direction="left-to-right" evidence="12">
        <dbReference type="Rhea" id="RHEA:19910"/>
    </physiologicalReaction>
</comment>
<comment type="cofactor">
    <cofactor evidence="2">
        <name>heme b</name>
        <dbReference type="ChEBI" id="CHEBI:60344"/>
    </cofactor>
</comment>
<dbReference type="PROSITE" id="PS51349">
    <property type="entry name" value="FMN_HYDROXY_ACID_DH_2"/>
    <property type="match status" value="1"/>
</dbReference>
<dbReference type="SUPFAM" id="SSF55856">
    <property type="entry name" value="Cytochrome b5-like heme/steroid binding domain"/>
    <property type="match status" value="1"/>
</dbReference>
<evidence type="ECO:0000256" key="14">
    <source>
        <dbReference type="ARBA" id="ARBA00061589"/>
    </source>
</evidence>
<evidence type="ECO:0000256" key="3">
    <source>
        <dbReference type="ARBA" id="ARBA00004569"/>
    </source>
</evidence>
<accession>A0A167QLA9</accession>
<comment type="subcellular location">
    <subcellularLocation>
        <location evidence="3">Mitochondrion intermembrane space</location>
    </subcellularLocation>
</comment>
<proteinExistence type="inferred from homology"/>
<dbReference type="SMART" id="SM01117">
    <property type="entry name" value="Cyt-b5"/>
    <property type="match status" value="1"/>
</dbReference>
<feature type="domain" description="FMN hydroxy acid dehydrogenase" evidence="18">
    <location>
        <begin position="190"/>
        <end position="551"/>
    </location>
</feature>
<dbReference type="CDD" id="cd02922">
    <property type="entry name" value="FCB2_FMN"/>
    <property type="match status" value="1"/>
</dbReference>
<dbReference type="GO" id="GO:0004460">
    <property type="term" value="F:L-lactate dehydrogenase (cytochrome) activity"/>
    <property type="evidence" value="ECO:0007669"/>
    <property type="project" value="UniProtKB-EC"/>
</dbReference>
<dbReference type="GO" id="GO:0006089">
    <property type="term" value="P:lactate metabolic process"/>
    <property type="evidence" value="ECO:0007669"/>
    <property type="project" value="TreeGrafter"/>
</dbReference>
<keyword evidence="11" id="KW-0496">Mitochondrion</keyword>
<dbReference type="InterPro" id="IPR008259">
    <property type="entry name" value="FMN_hydac_DH_AS"/>
</dbReference>
<name>A0A167QLA9_CALVF</name>
<dbReference type="FunFam" id="3.20.20.70:FF:000062">
    <property type="entry name" value="Cytochrome b2, mitochondrial, putative"/>
    <property type="match status" value="1"/>
</dbReference>
<dbReference type="InterPro" id="IPR000262">
    <property type="entry name" value="FMN-dep_DH"/>
</dbReference>
<evidence type="ECO:0000256" key="15">
    <source>
        <dbReference type="ARBA" id="ARBA00066458"/>
    </source>
</evidence>
<sequence length="551" mass="59967">MLGYLRQSVVRQGALRAVATGRSAGARNLARRTYATTSRAGPKGIWAEVLIIGAAAVVGSVALSQRVNLDAKPKGKSQAATTTPSGARLISYEELQKHTTRESCWILVQDQIYDVTNFLDTHPGGPAIILKNSGQDATKIYQSIHSAGFFETLLKPEQHLGVVDPTTLPKVEATLTEDELRVQEARKHVRDINLIINLDDIEEVAHQVLSKIGWSYYRSTADTGSAFDSNITAFSRYWFRPRVLRPVREIDTSTTILGIPSSLPIFVSPAAMAKLGHPLGEINITRGAYACGIIQGISSNASCTVDEIADARQGQQPLIFQLYVNKDHKITEDTLRKIDQLGFKAIMLTVDAPVLGKRELDMKARGLPVIRGNNNSGGEGTALRAGVANSLGGYFDANLNWEDLAWIRSITKLPIVIKGVQCVEDVELALQYGCAGVLLSNHGGRQLDYAPASIDILYELRQRRPDILDEKKLEVYCDGGFRRGTDVLKALCLGATAVGLGRPFLFANGAYGEEGVIKVAEVIGEEIATSMRLLGVTKLSELKPEMVTRMA</sequence>
<dbReference type="PROSITE" id="PS50255">
    <property type="entry name" value="CYTOCHROME_B5_2"/>
    <property type="match status" value="1"/>
</dbReference>
<comment type="subunit">
    <text evidence="4">Homotetramer.</text>
</comment>
<keyword evidence="7" id="KW-0288">FMN</keyword>
<dbReference type="EC" id="1.1.2.3" evidence="15"/>
<keyword evidence="20" id="KW-1185">Reference proteome</keyword>
<keyword evidence="5" id="KW-0349">Heme</keyword>
<evidence type="ECO:0000313" key="20">
    <source>
        <dbReference type="Proteomes" id="UP000076738"/>
    </source>
</evidence>
<feature type="domain" description="Cytochrome b5 heme-binding" evidence="17">
    <location>
        <begin position="87"/>
        <end position="164"/>
    </location>
</feature>
<comment type="similarity">
    <text evidence="13">In the C-terminal section; belongs to the FMN-dependent alpha-hydroxy acid dehydrogenase family.</text>
</comment>
<evidence type="ECO:0000256" key="4">
    <source>
        <dbReference type="ARBA" id="ARBA00011881"/>
    </source>
</evidence>
<keyword evidence="9" id="KW-0560">Oxidoreductase</keyword>
<dbReference type="InterPro" id="IPR018506">
    <property type="entry name" value="Cyt_B5_heme-BS"/>
</dbReference>
<evidence type="ECO:0000256" key="8">
    <source>
        <dbReference type="ARBA" id="ARBA00022723"/>
    </source>
</evidence>
<dbReference type="PANTHER" id="PTHR10578">
    <property type="entry name" value="S -2-HYDROXY-ACID OXIDASE-RELATED"/>
    <property type="match status" value="1"/>
</dbReference>
<evidence type="ECO:0000256" key="2">
    <source>
        <dbReference type="ARBA" id="ARBA00001970"/>
    </source>
</evidence>
<dbReference type="PANTHER" id="PTHR10578:SF101">
    <property type="entry name" value="L-LACTATE DEHYDROGENASE (CYTOCHROME B2)"/>
    <property type="match status" value="1"/>
</dbReference>
<keyword evidence="6" id="KW-0285">Flavoprotein</keyword>
<dbReference type="Gene3D" id="3.20.20.70">
    <property type="entry name" value="Aldolase class I"/>
    <property type="match status" value="1"/>
</dbReference>
<evidence type="ECO:0000256" key="16">
    <source>
        <dbReference type="ARBA" id="ARBA00068515"/>
    </source>
</evidence>
<evidence type="ECO:0000259" key="17">
    <source>
        <dbReference type="PROSITE" id="PS50255"/>
    </source>
</evidence>
<dbReference type="InterPro" id="IPR001199">
    <property type="entry name" value="Cyt_B5-like_heme/steroid-bd"/>
</dbReference>
<evidence type="ECO:0000259" key="18">
    <source>
        <dbReference type="PROSITE" id="PS51349"/>
    </source>
</evidence>
<reference evidence="19 20" key="1">
    <citation type="journal article" date="2016" name="Mol. Biol. Evol.">
        <title>Comparative Genomics of Early-Diverging Mushroom-Forming Fungi Provides Insights into the Origins of Lignocellulose Decay Capabilities.</title>
        <authorList>
            <person name="Nagy L.G."/>
            <person name="Riley R."/>
            <person name="Tritt A."/>
            <person name="Adam C."/>
            <person name="Daum C."/>
            <person name="Floudas D."/>
            <person name="Sun H."/>
            <person name="Yadav J.S."/>
            <person name="Pangilinan J."/>
            <person name="Larsson K.H."/>
            <person name="Matsuura K."/>
            <person name="Barry K."/>
            <person name="Labutti K."/>
            <person name="Kuo R."/>
            <person name="Ohm R.A."/>
            <person name="Bhattacharya S.S."/>
            <person name="Shirouzu T."/>
            <person name="Yoshinaga Y."/>
            <person name="Martin F.M."/>
            <person name="Grigoriev I.V."/>
            <person name="Hibbett D.S."/>
        </authorList>
    </citation>
    <scope>NUCLEOTIDE SEQUENCE [LARGE SCALE GENOMIC DNA]</scope>
    <source>
        <strain evidence="19 20">TUFC12733</strain>
    </source>
</reference>
<evidence type="ECO:0000256" key="5">
    <source>
        <dbReference type="ARBA" id="ARBA00022617"/>
    </source>
</evidence>
<gene>
    <name evidence="19" type="ORF">CALVIDRAFT_548424</name>
</gene>
<dbReference type="InterPro" id="IPR036400">
    <property type="entry name" value="Cyt_B5-like_heme/steroid_sf"/>
</dbReference>
<dbReference type="Proteomes" id="UP000076738">
    <property type="component" value="Unassembled WGS sequence"/>
</dbReference>
<comment type="cofactor">
    <cofactor evidence="1">
        <name>FMN</name>
        <dbReference type="ChEBI" id="CHEBI:58210"/>
    </cofactor>
</comment>
<dbReference type="Pfam" id="PF00173">
    <property type="entry name" value="Cyt-b5"/>
    <property type="match status" value="1"/>
</dbReference>
<keyword evidence="10" id="KW-0408">Iron</keyword>
<evidence type="ECO:0000256" key="11">
    <source>
        <dbReference type="ARBA" id="ARBA00023128"/>
    </source>
</evidence>
<keyword evidence="8" id="KW-0479">Metal-binding</keyword>